<keyword evidence="1" id="KW-1133">Transmembrane helix</keyword>
<dbReference type="Gene3D" id="3.90.20.10">
    <property type="match status" value="1"/>
</dbReference>
<gene>
    <name evidence="2" type="ORF">K8F61_14765</name>
</gene>
<sequence>MNDPQIWTLIGVFAAVMAGGLTLLLRQNERIIASLRSELTARFDGLEGRMDARFEAMDARFEAVDARFEAIDARLEAIDARFTTMDVRLDSIERRLDDLDGEVAHLARRFWGSS</sequence>
<name>A0ABY3RTW3_9MICO</name>
<keyword evidence="1" id="KW-0472">Membrane</keyword>
<proteinExistence type="predicted"/>
<protein>
    <recommendedName>
        <fullName evidence="4">DUF2746 domain-containing protein</fullName>
    </recommendedName>
</protein>
<evidence type="ECO:0000313" key="3">
    <source>
        <dbReference type="Proteomes" id="UP001199642"/>
    </source>
</evidence>
<feature type="transmembrane region" description="Helical" evidence="1">
    <location>
        <begin position="6"/>
        <end position="25"/>
    </location>
</feature>
<dbReference type="EMBL" id="CP082781">
    <property type="protein sequence ID" value="UGS25897.1"/>
    <property type="molecule type" value="Genomic_DNA"/>
</dbReference>
<keyword evidence="1" id="KW-0812">Transmembrane</keyword>
<evidence type="ECO:0000313" key="2">
    <source>
        <dbReference type="EMBL" id="UGS25897.1"/>
    </source>
</evidence>
<evidence type="ECO:0000256" key="1">
    <source>
        <dbReference type="SAM" id="Phobius"/>
    </source>
</evidence>
<keyword evidence="3" id="KW-1185">Reference proteome</keyword>
<dbReference type="Proteomes" id="UP001199642">
    <property type="component" value="Chromosome"/>
</dbReference>
<organism evidence="2 3">
    <name type="scientific">Microbacterium resistens</name>
    <dbReference type="NCBI Taxonomy" id="156977"/>
    <lineage>
        <taxon>Bacteria</taxon>
        <taxon>Bacillati</taxon>
        <taxon>Actinomycetota</taxon>
        <taxon>Actinomycetes</taxon>
        <taxon>Micrococcales</taxon>
        <taxon>Microbacteriaceae</taxon>
        <taxon>Microbacterium</taxon>
    </lineage>
</organism>
<reference evidence="2 3" key="1">
    <citation type="submission" date="2023-01" db="EMBL/GenBank/DDBJ databases">
        <title>Characterization of estradiol degrading bacteria Microbacterium sp. MZT7 and reveal degrading genes through genome analysis.</title>
        <authorList>
            <person name="Hao P."/>
            <person name="Gao Y."/>
        </authorList>
    </citation>
    <scope>NUCLEOTIDE SEQUENCE [LARGE SCALE GENOMIC DNA]</scope>
    <source>
        <strain evidence="2 3">MZT7</strain>
    </source>
</reference>
<accession>A0ABY3RTW3</accession>
<dbReference type="RefSeq" id="WP_231819658.1">
    <property type="nucleotide sequence ID" value="NZ_CP082781.1"/>
</dbReference>
<evidence type="ECO:0008006" key="4">
    <source>
        <dbReference type="Google" id="ProtNLM"/>
    </source>
</evidence>